<reference evidence="2" key="1">
    <citation type="journal article" date="2019" name="Int. J. Syst. Evol. Microbiol.">
        <title>The Global Catalogue of Microorganisms (GCM) 10K type strain sequencing project: providing services to taxonomists for standard genome sequencing and annotation.</title>
        <authorList>
            <consortium name="The Broad Institute Genomics Platform"/>
            <consortium name="The Broad Institute Genome Sequencing Center for Infectious Disease"/>
            <person name="Wu L."/>
            <person name="Ma J."/>
        </authorList>
    </citation>
    <scope>NUCLEOTIDE SEQUENCE [LARGE SCALE GENOMIC DNA]</scope>
    <source>
        <strain evidence="2">CGMCC 4.1622</strain>
    </source>
</reference>
<keyword evidence="2" id="KW-1185">Reference proteome</keyword>
<dbReference type="RefSeq" id="WP_346149111.1">
    <property type="nucleotide sequence ID" value="NZ_BAAAUA010000064.1"/>
</dbReference>
<comment type="caution">
    <text evidence="1">The sequence shown here is derived from an EMBL/GenBank/DDBJ whole genome shotgun (WGS) entry which is preliminary data.</text>
</comment>
<dbReference type="EMBL" id="JBHSOC010000125">
    <property type="protein sequence ID" value="MFC5647016.1"/>
    <property type="molecule type" value="Genomic_DNA"/>
</dbReference>
<evidence type="ECO:0000313" key="2">
    <source>
        <dbReference type="Proteomes" id="UP001596066"/>
    </source>
</evidence>
<organism evidence="1 2">
    <name type="scientific">Kitasatospora cinereorecta</name>
    <dbReference type="NCBI Taxonomy" id="285560"/>
    <lineage>
        <taxon>Bacteria</taxon>
        <taxon>Bacillati</taxon>
        <taxon>Actinomycetota</taxon>
        <taxon>Actinomycetes</taxon>
        <taxon>Kitasatosporales</taxon>
        <taxon>Streptomycetaceae</taxon>
        <taxon>Kitasatospora</taxon>
    </lineage>
</organism>
<sequence length="104" mass="11308">MEQLWFRVDVPIRSTVGPDRHGLHVLVGQADSGAQALWLAREVCEAALAARTAGLTVPLRRPDGWTARGVRPGWGFDWSAATVVQWECDSLLRALGRVGDVAFG</sequence>
<dbReference type="Proteomes" id="UP001596066">
    <property type="component" value="Unassembled WGS sequence"/>
</dbReference>
<proteinExistence type="predicted"/>
<protein>
    <submittedName>
        <fullName evidence="1">Uncharacterized protein</fullName>
    </submittedName>
</protein>
<name>A0ABW0VMQ8_9ACTN</name>
<accession>A0ABW0VMQ8</accession>
<evidence type="ECO:0000313" key="1">
    <source>
        <dbReference type="EMBL" id="MFC5647016.1"/>
    </source>
</evidence>
<gene>
    <name evidence="1" type="ORF">ACFPZF_37450</name>
</gene>